<evidence type="ECO:0000313" key="2">
    <source>
        <dbReference type="Proteomes" id="UP000189513"/>
    </source>
</evidence>
<sequence length="278" mass="31905">MAERLLKTVELVSRDDNVLGALSPTGNALSDVEIWTSRSKIVNEHLCNIRAPVQLVGIVDPLLVPIWSIVDKPYNVYTTNETTQLVFQNILNHSDCEDGISRCGLLAKLTPGGVYMLIYTEIETAPVVRCIILELNMSQLFTIISKDDLSTKDRFIDEQREMDLMELALHKRLQPFNNVESKKEAEIRKQEERLQFRKTKQEFKNIVTAEVMKKMKGHSRSEQSEVAEICYKAMSYRFKNVREITDRELLEILKWLKTMLEHISIPSSTVLTTSSTTI</sequence>
<dbReference type="AlphaFoldDB" id="A0A1V2LCC7"/>
<reference evidence="2" key="1">
    <citation type="journal article" date="2017" name="Genome Announc.">
        <title>Genome sequences of Cyberlindnera fabianii 65, Pichia kudriavzevii 129, and Saccharomyces cerevisiae 131 isolated from fermented masau fruits in Zimbabwe.</title>
        <authorList>
            <person name="van Rijswijck I.M.H."/>
            <person name="Derks M.F.L."/>
            <person name="Abee T."/>
            <person name="de Ridder D."/>
            <person name="Smid E.J."/>
        </authorList>
    </citation>
    <scope>NUCLEOTIDE SEQUENCE [LARGE SCALE GENOMIC DNA]</scope>
    <source>
        <strain evidence="2">65</strain>
    </source>
</reference>
<dbReference type="Proteomes" id="UP000189513">
    <property type="component" value="Unassembled WGS sequence"/>
</dbReference>
<protein>
    <recommendedName>
        <fullName evidence="3">Mitochondrial morphogenesis protein SLD7</fullName>
    </recommendedName>
</protein>
<name>A0A1V2LCC7_CYBFA</name>
<dbReference type="OMA" id="LCNIRAP"/>
<comment type="caution">
    <text evidence="1">The sequence shown here is derived from an EMBL/GenBank/DDBJ whole genome shotgun (WGS) entry which is preliminary data.</text>
</comment>
<accession>A0A1V2LCC7</accession>
<dbReference type="VEuPathDB" id="FungiDB:BON22_0552"/>
<evidence type="ECO:0000313" key="1">
    <source>
        <dbReference type="EMBL" id="ONH69295.1"/>
    </source>
</evidence>
<keyword evidence="2" id="KW-1185">Reference proteome</keyword>
<organism evidence="1 2">
    <name type="scientific">Cyberlindnera fabianii</name>
    <name type="common">Yeast</name>
    <name type="synonym">Hansenula fabianii</name>
    <dbReference type="NCBI Taxonomy" id="36022"/>
    <lineage>
        <taxon>Eukaryota</taxon>
        <taxon>Fungi</taxon>
        <taxon>Dikarya</taxon>
        <taxon>Ascomycota</taxon>
        <taxon>Saccharomycotina</taxon>
        <taxon>Saccharomycetes</taxon>
        <taxon>Phaffomycetales</taxon>
        <taxon>Phaffomycetaceae</taxon>
        <taxon>Cyberlindnera</taxon>
    </lineage>
</organism>
<dbReference type="EMBL" id="MPUK01000001">
    <property type="protein sequence ID" value="ONH69295.1"/>
    <property type="molecule type" value="Genomic_DNA"/>
</dbReference>
<proteinExistence type="predicted"/>
<gene>
    <name evidence="1" type="ORF">BON22_0552</name>
</gene>
<evidence type="ECO:0008006" key="3">
    <source>
        <dbReference type="Google" id="ProtNLM"/>
    </source>
</evidence>